<evidence type="ECO:0000259" key="2">
    <source>
        <dbReference type="Pfam" id="PF03992"/>
    </source>
</evidence>
<feature type="domain" description="ABM" evidence="2">
    <location>
        <begin position="113"/>
        <end position="187"/>
    </location>
</feature>
<dbReference type="PANTHER" id="PTHR33336:SF15">
    <property type="entry name" value="ABM DOMAIN-CONTAINING PROTEIN"/>
    <property type="match status" value="1"/>
</dbReference>
<dbReference type="Pfam" id="PF03992">
    <property type="entry name" value="ABM"/>
    <property type="match status" value="1"/>
</dbReference>
<dbReference type="SUPFAM" id="SSF54909">
    <property type="entry name" value="Dimeric alpha+beta barrel"/>
    <property type="match status" value="2"/>
</dbReference>
<dbReference type="EMBL" id="BSDZ01000013">
    <property type="protein sequence ID" value="GLI62572.1"/>
    <property type="molecule type" value="Genomic_DNA"/>
</dbReference>
<feature type="region of interest" description="Disordered" evidence="1">
    <location>
        <begin position="213"/>
        <end position="244"/>
    </location>
</feature>
<proteinExistence type="predicted"/>
<dbReference type="Gene3D" id="3.30.70.100">
    <property type="match status" value="1"/>
</dbReference>
<evidence type="ECO:0000256" key="1">
    <source>
        <dbReference type="SAM" id="MobiDB-lite"/>
    </source>
</evidence>
<protein>
    <recommendedName>
        <fullName evidence="2">ABM domain-containing protein</fullName>
    </recommendedName>
</protein>
<evidence type="ECO:0000313" key="4">
    <source>
        <dbReference type="Proteomes" id="UP001165090"/>
    </source>
</evidence>
<dbReference type="InterPro" id="IPR011008">
    <property type="entry name" value="Dimeric_a/b-barrel"/>
</dbReference>
<reference evidence="3 4" key="1">
    <citation type="journal article" date="2023" name="IScience">
        <title>Expanded male sex-determining region conserved during the evolution of homothallism in the green alga Volvox.</title>
        <authorList>
            <person name="Yamamoto K."/>
            <person name="Matsuzaki R."/>
            <person name="Mahakham W."/>
            <person name="Heman W."/>
            <person name="Sekimoto H."/>
            <person name="Kawachi M."/>
            <person name="Minakuchi Y."/>
            <person name="Toyoda A."/>
            <person name="Nozaki H."/>
        </authorList>
    </citation>
    <scope>NUCLEOTIDE SEQUENCE [LARGE SCALE GENOMIC DNA]</scope>
    <source>
        <strain evidence="3 4">NIES-4468</strain>
    </source>
</reference>
<accession>A0ABQ5RZV8</accession>
<name>A0ABQ5RZV8_9CHLO</name>
<gene>
    <name evidence="3" type="ORF">VaNZ11_005244</name>
</gene>
<keyword evidence="4" id="KW-1185">Reference proteome</keyword>
<dbReference type="InterPro" id="IPR050744">
    <property type="entry name" value="AI-2_Isomerase_LsrG"/>
</dbReference>
<sequence>MPKRSLFTAAGVNPIKWFFFDCLQQPHDNTLATLEVPFATVFGFPPKMVPSRRFSLLAAAALLLLCVGANASRSVPSSLQHALRRNTNSASNLKALEWLMRRSREDFENRAAYVLLKYEVPPPLHDRFIEEWDRHDKTMRDVKGLDFYQKSKDTNDNIYFWTYMEFDSIGDMMDHCESREHMDFHDWVNDHDILVEMFPLEAMGDAKREYRADREGEKAATAARASAAKDLERRRRSRDIEEWDPRDEPAHTAIRFRITPSKVDDFLDAISDVQDRVVKDEDENRFYVLRKFVNMNDCFLVRGAWDTLEGYMDHITSSHLRNLGAFAKENDIEWYANNFRVLYTSE</sequence>
<dbReference type="Proteomes" id="UP001165090">
    <property type="component" value="Unassembled WGS sequence"/>
</dbReference>
<organism evidence="3 4">
    <name type="scientific">Volvox africanus</name>
    <dbReference type="NCBI Taxonomy" id="51714"/>
    <lineage>
        <taxon>Eukaryota</taxon>
        <taxon>Viridiplantae</taxon>
        <taxon>Chlorophyta</taxon>
        <taxon>core chlorophytes</taxon>
        <taxon>Chlorophyceae</taxon>
        <taxon>CS clade</taxon>
        <taxon>Chlamydomonadales</taxon>
        <taxon>Volvocaceae</taxon>
        <taxon>Volvox</taxon>
    </lineage>
</organism>
<dbReference type="PANTHER" id="PTHR33336">
    <property type="entry name" value="QUINOL MONOOXYGENASE YGIN-RELATED"/>
    <property type="match status" value="1"/>
</dbReference>
<dbReference type="InterPro" id="IPR007138">
    <property type="entry name" value="ABM_dom"/>
</dbReference>
<evidence type="ECO:0000313" key="3">
    <source>
        <dbReference type="EMBL" id="GLI62572.1"/>
    </source>
</evidence>
<comment type="caution">
    <text evidence="3">The sequence shown here is derived from an EMBL/GenBank/DDBJ whole genome shotgun (WGS) entry which is preliminary data.</text>
</comment>